<evidence type="ECO:0000256" key="1">
    <source>
        <dbReference type="ARBA" id="ARBA00022962"/>
    </source>
</evidence>
<evidence type="ECO:0000313" key="3">
    <source>
        <dbReference type="EMBL" id="ODM02160.1"/>
    </source>
</evidence>
<dbReference type="GO" id="GO:0046820">
    <property type="term" value="F:4-amino-4-deoxychorismate synthase activity"/>
    <property type="evidence" value="ECO:0007669"/>
    <property type="project" value="UniProtKB-EC"/>
</dbReference>
<dbReference type="RefSeq" id="WP_069159510.1">
    <property type="nucleotide sequence ID" value="NZ_DBFYTC010000155.1"/>
</dbReference>
<dbReference type="PANTHER" id="PTHR43418">
    <property type="entry name" value="MULTIFUNCTIONAL TRYPTOPHAN BIOSYNTHESIS PROTEIN-RELATED"/>
    <property type="match status" value="1"/>
</dbReference>
<dbReference type="InterPro" id="IPR050472">
    <property type="entry name" value="Anth_synth/Amidotransfase"/>
</dbReference>
<keyword evidence="3" id="KW-0808">Transferase</keyword>
<dbReference type="InterPro" id="IPR017926">
    <property type="entry name" value="GATASE"/>
</dbReference>
<dbReference type="FunFam" id="3.40.50.880:FF:000003">
    <property type="entry name" value="Anthranilate synthase component II"/>
    <property type="match status" value="1"/>
</dbReference>
<gene>
    <name evidence="3" type="primary">pabA</name>
    <name evidence="3" type="ORF">BEH84_06303</name>
</gene>
<protein>
    <submittedName>
        <fullName evidence="3">Aminodeoxychorismate/anthranilate synthase component 2</fullName>
        <ecNumber evidence="3">2.6.1.85</ecNumber>
    </submittedName>
</protein>
<dbReference type="Pfam" id="PF00117">
    <property type="entry name" value="GATase"/>
    <property type="match status" value="1"/>
</dbReference>
<dbReference type="Proteomes" id="UP000095003">
    <property type="component" value="Unassembled WGS sequence"/>
</dbReference>
<dbReference type="GeneID" id="93304330"/>
<keyword evidence="1" id="KW-0315">Glutamine amidotransferase</keyword>
<reference evidence="3 4" key="1">
    <citation type="submission" date="2016-07" db="EMBL/GenBank/DDBJ databases">
        <title>Characterization of isolates of Eisenbergiella tayi derived from blood cultures, using whole genome sequencing.</title>
        <authorList>
            <person name="Burdz T."/>
            <person name="Wiebe D."/>
            <person name="Huynh C."/>
            <person name="Bernard K."/>
        </authorList>
    </citation>
    <scope>NUCLEOTIDE SEQUENCE [LARGE SCALE GENOMIC DNA]</scope>
    <source>
        <strain evidence="3 4">NML 120489</strain>
    </source>
</reference>
<organism evidence="3 4">
    <name type="scientific">Eisenbergiella tayi</name>
    <dbReference type="NCBI Taxonomy" id="1432052"/>
    <lineage>
        <taxon>Bacteria</taxon>
        <taxon>Bacillati</taxon>
        <taxon>Bacillota</taxon>
        <taxon>Clostridia</taxon>
        <taxon>Lachnospirales</taxon>
        <taxon>Lachnospiraceae</taxon>
        <taxon>Eisenbergiella</taxon>
    </lineage>
</organism>
<evidence type="ECO:0000313" key="4">
    <source>
        <dbReference type="Proteomes" id="UP000095003"/>
    </source>
</evidence>
<dbReference type="GO" id="GO:0004049">
    <property type="term" value="F:anthranilate synthase activity"/>
    <property type="evidence" value="ECO:0007669"/>
    <property type="project" value="TreeGrafter"/>
</dbReference>
<dbReference type="SUPFAM" id="SSF52317">
    <property type="entry name" value="Class I glutamine amidotransferase-like"/>
    <property type="match status" value="1"/>
</dbReference>
<evidence type="ECO:0000259" key="2">
    <source>
        <dbReference type="Pfam" id="PF00117"/>
    </source>
</evidence>
<dbReference type="GO" id="GO:0000162">
    <property type="term" value="P:L-tryptophan biosynthetic process"/>
    <property type="evidence" value="ECO:0007669"/>
    <property type="project" value="TreeGrafter"/>
</dbReference>
<dbReference type="PANTHER" id="PTHR43418:SF4">
    <property type="entry name" value="MULTIFUNCTIONAL TRYPTOPHAN BIOSYNTHESIS PROTEIN"/>
    <property type="match status" value="1"/>
</dbReference>
<feature type="domain" description="Glutamine amidotransferase" evidence="2">
    <location>
        <begin position="3"/>
        <end position="186"/>
    </location>
</feature>
<dbReference type="CDD" id="cd01743">
    <property type="entry name" value="GATase1_Anthranilate_Synthase"/>
    <property type="match status" value="1"/>
</dbReference>
<dbReference type="AlphaFoldDB" id="A0A1E3A086"/>
<sequence length="191" mass="21006">MILLIDNYDSFSYNLYQLIGTVNPDIKVIRNDEMTVDAVEQLQPELIVLSPGPGKPSEAGICEEVVHRLAGKIPIFGVCLGHQAICEAFGARIGYAKELMHGKTSDALLEPESRLFQGMGEHMQVARYHSLAADPDSMPEELVITARTADGEIMAVEHREYPVYGVQFHPESVLTPEGMGIIRNLLSEAAE</sequence>
<dbReference type="NCBIfam" id="TIGR00566">
    <property type="entry name" value="trpG_papA"/>
    <property type="match status" value="1"/>
</dbReference>
<dbReference type="Gene3D" id="3.40.50.880">
    <property type="match status" value="1"/>
</dbReference>
<comment type="caution">
    <text evidence="3">The sequence shown here is derived from an EMBL/GenBank/DDBJ whole genome shotgun (WGS) entry which is preliminary data.</text>
</comment>
<dbReference type="InterPro" id="IPR029062">
    <property type="entry name" value="Class_I_gatase-like"/>
</dbReference>
<dbReference type="PRINTS" id="PR00099">
    <property type="entry name" value="CPSGATASE"/>
</dbReference>
<dbReference type="PATRIC" id="fig|1432052.3.peg.6956"/>
<dbReference type="PRINTS" id="PR00097">
    <property type="entry name" value="ANTSNTHASEII"/>
</dbReference>
<dbReference type="PRINTS" id="PR00096">
    <property type="entry name" value="GATASE"/>
</dbReference>
<dbReference type="GO" id="GO:0005829">
    <property type="term" value="C:cytosol"/>
    <property type="evidence" value="ECO:0007669"/>
    <property type="project" value="TreeGrafter"/>
</dbReference>
<name>A0A1E3A086_9FIRM</name>
<dbReference type="InterPro" id="IPR006221">
    <property type="entry name" value="TrpG/PapA_dom"/>
</dbReference>
<accession>A0A1E3A086</accession>
<dbReference type="EC" id="2.6.1.85" evidence="3"/>
<proteinExistence type="predicted"/>
<dbReference type="EMBL" id="MCGI01000010">
    <property type="protein sequence ID" value="ODM02160.1"/>
    <property type="molecule type" value="Genomic_DNA"/>
</dbReference>
<dbReference type="PROSITE" id="PS51273">
    <property type="entry name" value="GATASE_TYPE_1"/>
    <property type="match status" value="1"/>
</dbReference>
<keyword evidence="3" id="KW-0032">Aminotransferase</keyword>